<dbReference type="Proteomes" id="UP000183945">
    <property type="component" value="Unassembled WGS sequence"/>
</dbReference>
<dbReference type="GO" id="GO:0030246">
    <property type="term" value="F:carbohydrate binding"/>
    <property type="evidence" value="ECO:0007669"/>
    <property type="project" value="UniProtKB-KW"/>
</dbReference>
<evidence type="ECO:0000313" key="4">
    <source>
        <dbReference type="Proteomes" id="UP000183945"/>
    </source>
</evidence>
<keyword evidence="4" id="KW-1185">Reference proteome</keyword>
<dbReference type="RefSeq" id="WP_072876427.1">
    <property type="nucleotide sequence ID" value="NZ_FQVT01000001.1"/>
</dbReference>
<protein>
    <submittedName>
        <fullName evidence="3">Galactose binding lectin domain-containing protein</fullName>
    </submittedName>
</protein>
<sequence>MEKNYLFSSKFFKSGLFLVVFLFFGFYANAQRIFDVEHNLTSICTGEVLDFQFGVKNGGGGTYGFDTETVYKVEVVYTFRQNNTMYYTPVSSFIFTNKQGPPKRAFEERIINHSISLESDISSRDNYQLLITASNPQIPARPEGISPQTFQIIANNNQIYTETETGTNSWVGHFYDGKDFNDYMGGYEETLIFNQEFGGGENNFQIGNNNCSPSIYTETFSVRYKMQSSFKGLYTINIGSDDGSRLMIDEEWVYNDWNDHAYREENILINLSGNSNLVLEYYENSGLNRIKVAQPQLLIKNELNSNTSQTISAGNTPKTIGGDEFTNLPSGISKVDTGYQWVYSETKGGATTIIPNAKQADFTPNKNQRPFNKKGVYYIYRIAKLKSNNNGLGNPFETSISSNPATVKVQEPLEIINHPQDLAICSDNVANFEVNAKGENLTYQWQRNSGGNGGFYDVDESNSYINTKTPNLQVSAKTWMNGISFRVEVKDSNGNSVYSNPAKLYVNESPRGIDTHPSDQIVCEAFDVSFQTYTSNDERRWQVSEDNGTTWSDLSTSQYYPDVTSERLNILDAPASFNDNLYRIKVFNTSCAVYSDSAKLTVYADPIVQQPEDTTAPFGEDAFVKAGVTGNNLSYQWQTYSSNWYDIDNGEHYGGVNTTRLRLKTVGYYPKYGSKYRLVVINENGCEATSKVAYLRENLDDCNKPTVSLSAPTTICAGEINITGNFTGTAPYTIKAEVNGQVQNLQIPTDNFDYPLNIQQNTSIKILSITDGKNCINNSPVASLDINVISGIGENNITGNQQGCGSIKPALLEGNELGVGYKYTWEKSTSGSSSGFVTASGTSNQATYQPETLTETTWYRRKVEVENCEKDFSNVIKITVGNNLNNNHISFSNRNSGTISRTADEHHDLNISAPANTVFTSVNFASYGTPNIENGKYVKSSCHATTSQNITEDYLLGENSAVIPAENAVFTDPCVGTLKRLYVKASYAEPLCIGAQSPQIQGSNMGDNITYLWEMSFQGPNAGFSPAPGNNSSQNYNPGALEQTTWFKRKATSGTCISESPVLLIPVVKENVWTGTADVNWNNTANWSCNSLPTLKTNVLIPENLSSGNYPVINSGANALAKNLKIENNASLKVKNNWLRISGILKNSGILNAIAGSVSFESNTAQVIPNNAFANNRIRNLRIDNAAGVTSEAIIELTGTLKVETGNFDTGNELTLISNENQTALIDGAGNGEVNGLVSMQRYLDKAFGYKYFSSPFKNSTVGDFSPYLDLNDANTSFPHFYRYNENRNIEIDGVIKDATGWTSYTNTNNPLNIAEGYALNFGTSANPVTIEITGEVNNGITEKNLLNHHGTYTKGFHLIGNPYPSPIDWNAATGWTRSNIDDAIYFFNASENDQYTGSYTSYVNDVSTNNIGANPSPNIIPSMQGFFVKVSDSENEKIVTGTLGMNNEVRVTDFNQQFFRSGLRDLKPLIRLNAKFKAENKEDAMVIYFSPYASTNFEKKMDAHKLMNTDPETPNFYNLTEDKKELAINAIPFPSSGSYKKIPVGLKAEKSGAMIIELNALENLSPNFNIYLIDHKKSIGQNLSKNPVYQFNVNAGTHNSRFELMFSEENVTNPAVAFNEAFHVEARGNDIIVKLNLEKNQEGVLQASTITGQILQVKNAKGKEEVTFKGITSDGVYIINLLVGKAQYAKKVLIKN</sequence>
<dbReference type="EMBL" id="FQVT01000001">
    <property type="protein sequence ID" value="SHF54843.1"/>
    <property type="molecule type" value="Genomic_DNA"/>
</dbReference>
<feature type="domain" description="PA14" evidence="2">
    <location>
        <begin position="165"/>
        <end position="315"/>
    </location>
</feature>
<dbReference type="CDD" id="cd22842">
    <property type="entry name" value="Gal_Rha_Lectin_BGal"/>
    <property type="match status" value="1"/>
</dbReference>
<dbReference type="OrthoDB" id="906679at2"/>
<keyword evidence="3" id="KW-0430">Lectin</keyword>
<evidence type="ECO:0000259" key="1">
    <source>
        <dbReference type="PROSITE" id="PS50228"/>
    </source>
</evidence>
<dbReference type="PROSITE" id="PS50228">
    <property type="entry name" value="SUEL_LECTIN"/>
    <property type="match status" value="1"/>
</dbReference>
<gene>
    <name evidence="3" type="ORF">SAMN05444483_101550</name>
</gene>
<dbReference type="InterPro" id="IPR043159">
    <property type="entry name" value="Lectin_gal-bd_sf"/>
</dbReference>
<proteinExistence type="predicted"/>
<organism evidence="3 4">
    <name type="scientific">Salegentibacter echinorum</name>
    <dbReference type="NCBI Taxonomy" id="1073325"/>
    <lineage>
        <taxon>Bacteria</taxon>
        <taxon>Pseudomonadati</taxon>
        <taxon>Bacteroidota</taxon>
        <taxon>Flavobacteriia</taxon>
        <taxon>Flavobacteriales</taxon>
        <taxon>Flavobacteriaceae</taxon>
        <taxon>Salegentibacter</taxon>
    </lineage>
</organism>
<dbReference type="Pfam" id="PF02140">
    <property type="entry name" value="SUEL_Lectin"/>
    <property type="match status" value="1"/>
</dbReference>
<accession>A0A1M5CJD3</accession>
<dbReference type="PROSITE" id="PS51820">
    <property type="entry name" value="PA14"/>
    <property type="match status" value="1"/>
</dbReference>
<evidence type="ECO:0000313" key="3">
    <source>
        <dbReference type="EMBL" id="SHF54843.1"/>
    </source>
</evidence>
<dbReference type="InterPro" id="IPR000922">
    <property type="entry name" value="Lectin_gal-bd_dom"/>
</dbReference>
<dbReference type="Gene3D" id="3.90.182.10">
    <property type="entry name" value="Toxin - Anthrax Protective Antigen,domain 1"/>
    <property type="match status" value="1"/>
</dbReference>
<feature type="domain" description="SUEL-type lectin" evidence="1">
    <location>
        <begin position="903"/>
        <end position="988"/>
    </location>
</feature>
<evidence type="ECO:0000259" key="2">
    <source>
        <dbReference type="PROSITE" id="PS51820"/>
    </source>
</evidence>
<dbReference type="Gene3D" id="2.60.120.740">
    <property type="match status" value="1"/>
</dbReference>
<dbReference type="STRING" id="1073325.SAMN05444483_101550"/>
<dbReference type="InterPro" id="IPR037524">
    <property type="entry name" value="PA14/GLEYA"/>
</dbReference>
<name>A0A1M5CJD3_SALEC</name>
<reference evidence="4" key="1">
    <citation type="submission" date="2016-11" db="EMBL/GenBank/DDBJ databases">
        <authorList>
            <person name="Varghese N."/>
            <person name="Submissions S."/>
        </authorList>
    </citation>
    <scope>NUCLEOTIDE SEQUENCE [LARGE SCALE GENOMIC DNA]</scope>
    <source>
        <strain evidence="4">DSM 24579</strain>
    </source>
</reference>